<dbReference type="Pfam" id="PF03102">
    <property type="entry name" value="NeuB"/>
    <property type="match status" value="1"/>
</dbReference>
<dbReference type="HOGENOM" id="CLU_040465_0_0_5"/>
<dbReference type="PANTHER" id="PTHR42966">
    <property type="entry name" value="N-ACETYLNEURAMINATE SYNTHASE"/>
    <property type="match status" value="1"/>
</dbReference>
<dbReference type="EMBL" id="AGWX01000004">
    <property type="protein sequence ID" value="EKS36385.1"/>
    <property type="molecule type" value="Genomic_DNA"/>
</dbReference>
<dbReference type="GO" id="GO:0016051">
    <property type="term" value="P:carbohydrate biosynthetic process"/>
    <property type="evidence" value="ECO:0007669"/>
    <property type="project" value="InterPro"/>
</dbReference>
<dbReference type="InterPro" id="IPR006190">
    <property type="entry name" value="SAF_AFP_Neu5Ac"/>
</dbReference>
<accession>K8P9W2</accession>
<dbReference type="InterPro" id="IPR057736">
    <property type="entry name" value="SAF_PseI/NeuA/NeuB"/>
</dbReference>
<dbReference type="PROSITE" id="PS50844">
    <property type="entry name" value="AFP_LIKE"/>
    <property type="match status" value="1"/>
</dbReference>
<evidence type="ECO:0000259" key="1">
    <source>
        <dbReference type="PROSITE" id="PS50844"/>
    </source>
</evidence>
<reference evidence="2 3" key="1">
    <citation type="submission" date="2012-04" db="EMBL/GenBank/DDBJ databases">
        <title>The Genome Sequence of Afipia broomeae ATCC 49717.</title>
        <authorList>
            <consortium name="The Broad Institute Genome Sequencing Platform"/>
            <person name="Earl A."/>
            <person name="Ward D."/>
            <person name="Feldgarden M."/>
            <person name="Gevers D."/>
            <person name="Huys G."/>
            <person name="Walker B."/>
            <person name="Young S.K."/>
            <person name="Zeng Q."/>
            <person name="Gargeya S."/>
            <person name="Fitzgerald M."/>
            <person name="Haas B."/>
            <person name="Abouelleil A."/>
            <person name="Alvarado L."/>
            <person name="Arachchi H.M."/>
            <person name="Berlin A."/>
            <person name="Chapman S.B."/>
            <person name="Goldberg J."/>
            <person name="Griggs A."/>
            <person name="Gujja S."/>
            <person name="Hansen M."/>
            <person name="Howarth C."/>
            <person name="Imamovic A."/>
            <person name="Larimer J."/>
            <person name="McCowen C."/>
            <person name="Montmayeur A."/>
            <person name="Murphy C."/>
            <person name="Neiman D."/>
            <person name="Pearson M."/>
            <person name="Priest M."/>
            <person name="Roberts A."/>
            <person name="Saif S."/>
            <person name="Shea T."/>
            <person name="Sisk P."/>
            <person name="Sykes S."/>
            <person name="Wortman J."/>
            <person name="Nusbaum C."/>
            <person name="Birren B."/>
        </authorList>
    </citation>
    <scope>NUCLEOTIDE SEQUENCE [LARGE SCALE GENOMIC DNA]</scope>
    <source>
        <strain evidence="2 3">ATCC 49717</strain>
    </source>
</reference>
<dbReference type="CDD" id="cd11615">
    <property type="entry name" value="SAF_NeuB_like"/>
    <property type="match status" value="1"/>
</dbReference>
<keyword evidence="3" id="KW-1185">Reference proteome</keyword>
<dbReference type="Proteomes" id="UP000001096">
    <property type="component" value="Unassembled WGS sequence"/>
</dbReference>
<dbReference type="RefSeq" id="WP_006021506.1">
    <property type="nucleotide sequence ID" value="NZ_KB375283.1"/>
</dbReference>
<gene>
    <name evidence="2" type="ORF">HMPREF9695_02803</name>
</gene>
<organism evidence="2 3">
    <name type="scientific">Afipia broomeae ATCC 49717</name>
    <dbReference type="NCBI Taxonomy" id="883078"/>
    <lineage>
        <taxon>Bacteria</taxon>
        <taxon>Pseudomonadati</taxon>
        <taxon>Pseudomonadota</taxon>
        <taxon>Alphaproteobacteria</taxon>
        <taxon>Hyphomicrobiales</taxon>
        <taxon>Nitrobacteraceae</taxon>
        <taxon>Afipia</taxon>
    </lineage>
</organism>
<dbReference type="InterPro" id="IPR036732">
    <property type="entry name" value="AFP_Neu5c_C_sf"/>
</dbReference>
<protein>
    <recommendedName>
        <fullName evidence="1">AFP-like domain-containing protein</fullName>
    </recommendedName>
</protein>
<dbReference type="SUPFAM" id="SSF51569">
    <property type="entry name" value="Aldolase"/>
    <property type="match status" value="1"/>
</dbReference>
<dbReference type="PANTHER" id="PTHR42966:SF2">
    <property type="entry name" value="PSEUDAMINIC ACID SYNTHASE"/>
    <property type="match status" value="1"/>
</dbReference>
<dbReference type="InterPro" id="IPR051690">
    <property type="entry name" value="PseI-like"/>
</dbReference>
<dbReference type="Pfam" id="PF08666">
    <property type="entry name" value="SAF"/>
    <property type="match status" value="1"/>
</dbReference>
<evidence type="ECO:0000313" key="3">
    <source>
        <dbReference type="Proteomes" id="UP000001096"/>
    </source>
</evidence>
<proteinExistence type="predicted"/>
<dbReference type="PATRIC" id="fig|883078.3.peg.2897"/>
<dbReference type="InterPro" id="IPR013785">
    <property type="entry name" value="Aldolase_TIM"/>
</dbReference>
<name>K8P9W2_9BRAD</name>
<dbReference type="SMART" id="SM00858">
    <property type="entry name" value="SAF"/>
    <property type="match status" value="1"/>
</dbReference>
<dbReference type="Gene3D" id="3.90.1210.10">
    <property type="entry name" value="Antifreeze-like/N-acetylneuraminic acid synthase C-terminal domain"/>
    <property type="match status" value="1"/>
</dbReference>
<dbReference type="SUPFAM" id="SSF51269">
    <property type="entry name" value="AFP III-like domain"/>
    <property type="match status" value="1"/>
</dbReference>
<dbReference type="InterPro" id="IPR013132">
    <property type="entry name" value="PseI/NeuA/B-like_N"/>
</dbReference>
<comment type="caution">
    <text evidence="2">The sequence shown here is derived from an EMBL/GenBank/DDBJ whole genome shotgun (WGS) entry which is preliminary data.</text>
</comment>
<dbReference type="Gene3D" id="3.20.20.70">
    <property type="entry name" value="Aldolase class I"/>
    <property type="match status" value="1"/>
</dbReference>
<dbReference type="GO" id="GO:0047444">
    <property type="term" value="F:N-acylneuraminate-9-phosphate synthase activity"/>
    <property type="evidence" value="ECO:0007669"/>
    <property type="project" value="TreeGrafter"/>
</dbReference>
<sequence length="358" mass="39351">MTYQTAFNIGSREISIEAPTYFIADIAANHDGDLERAKALIWLAKEAGADCAKFQHFLADQIVSSVGFSDAKTQVSHQASWKKSVSEVYDQYHTRREWTPVLVETCKQAGIEFMTTPYDFDAIDMFRDIVPAYKIGSGDITFQAAIERIARVGKPVLLACGAATMGETAQAVDLVLKHNPALCLLQCNTNYTGSLDNFRYVNLRVLQSMAARWPGMVLGLSDHTPGHSAVLGAVALGARVVEKHFTDDTSREGPDHSFALDRTTWRAMVEATRELEAALGDGVKRIEENEVETVVIQRRALRAKTALPAGTELREEDLIALRPCPADAVPPNALSQVVGRTLKVACEEGKELRWTDLS</sequence>
<evidence type="ECO:0000313" key="2">
    <source>
        <dbReference type="EMBL" id="EKS36385.1"/>
    </source>
</evidence>
<dbReference type="InterPro" id="IPR013974">
    <property type="entry name" value="SAF"/>
</dbReference>
<dbReference type="eggNOG" id="COG2089">
    <property type="taxonomic scope" value="Bacteria"/>
</dbReference>
<dbReference type="AlphaFoldDB" id="K8P9W2"/>
<feature type="domain" description="AFP-like" evidence="1">
    <location>
        <begin position="300"/>
        <end position="358"/>
    </location>
</feature>